<comment type="caution">
    <text evidence="1">The sequence shown here is derived from an EMBL/GenBank/DDBJ whole genome shotgun (WGS) entry which is preliminary data.</text>
</comment>
<dbReference type="RefSeq" id="WP_345316412.1">
    <property type="nucleotide sequence ID" value="NZ_BAABLF010000008.1"/>
</dbReference>
<sequence>MMFFEGSEKKVEAVLEPGQPSLRQLGRPFWAKIVAQANAEILSSVHNDCCDAYLLSESSLFVWDDRFLMLTCGTTTLVHAVTEFLTHFSQDRLAMLTYQRKNEYQAHLQKSCFSDDLASLAPHLQGQAWRFGHLDGHHNYLFHLERPYQPAADDATGELLMYHIAGENADYLRSDQQTLDGIRERFNWEQLLPGFQLDDFLFQPFGYSMNGIRDDRYVTVHITPQEESSYVSFESNLPVEELVPIFNALLKVLQPQSYDLISFNMACDLAHRPEAIRIDHAEQSLANGYRMAFEHYLLPGHEVRAADQL</sequence>
<dbReference type="PANTHER" id="PTHR11570">
    <property type="entry name" value="S-ADENOSYLMETHIONINE DECARBOXYLASE"/>
    <property type="match status" value="1"/>
</dbReference>
<dbReference type="SUPFAM" id="SSF56276">
    <property type="entry name" value="S-adenosylmethionine decarboxylase"/>
    <property type="match status" value="1"/>
</dbReference>
<reference evidence="2" key="1">
    <citation type="journal article" date="2019" name="Int. J. Syst. Evol. Microbiol.">
        <title>The Global Catalogue of Microorganisms (GCM) 10K type strain sequencing project: providing services to taxonomists for standard genome sequencing and annotation.</title>
        <authorList>
            <consortium name="The Broad Institute Genomics Platform"/>
            <consortium name="The Broad Institute Genome Sequencing Center for Infectious Disease"/>
            <person name="Wu L."/>
            <person name="Ma J."/>
        </authorList>
    </citation>
    <scope>NUCLEOTIDE SEQUENCE [LARGE SCALE GENOMIC DNA]</scope>
    <source>
        <strain evidence="2">JCM 18720</strain>
    </source>
</reference>
<dbReference type="Gene3D" id="3.60.90.10">
    <property type="entry name" value="S-adenosylmethionine decarboxylase"/>
    <property type="match status" value="1"/>
</dbReference>
<organism evidence="1 2">
    <name type="scientific">Ferrimonas gelatinilytica</name>
    <dbReference type="NCBI Taxonomy" id="1255257"/>
    <lineage>
        <taxon>Bacteria</taxon>
        <taxon>Pseudomonadati</taxon>
        <taxon>Pseudomonadota</taxon>
        <taxon>Gammaproteobacteria</taxon>
        <taxon>Alteromonadales</taxon>
        <taxon>Ferrimonadaceae</taxon>
        <taxon>Ferrimonas</taxon>
    </lineage>
</organism>
<dbReference type="PANTHER" id="PTHR11570:SF0">
    <property type="entry name" value="S-ADENOSYLMETHIONINE DECARBOXYLASE PROENZYME"/>
    <property type="match status" value="1"/>
</dbReference>
<proteinExistence type="predicted"/>
<protein>
    <submittedName>
        <fullName evidence="1">S-adenosylmethionine decarboxylase SpeD</fullName>
    </submittedName>
</protein>
<keyword evidence="2" id="KW-1185">Reference proteome</keyword>
<dbReference type="EMBL" id="BAABLF010000008">
    <property type="protein sequence ID" value="GAA5190356.1"/>
    <property type="molecule type" value="Genomic_DNA"/>
</dbReference>
<dbReference type="InterPro" id="IPR018166">
    <property type="entry name" value="S-AdoMet_deCO2ase_CS"/>
</dbReference>
<gene>
    <name evidence="1" type="ORF">GCM10025772_14790</name>
</gene>
<dbReference type="PROSITE" id="PS01336">
    <property type="entry name" value="ADOMETDC"/>
    <property type="match status" value="1"/>
</dbReference>
<dbReference type="InterPro" id="IPR016067">
    <property type="entry name" value="S-AdoMet_deCO2ase_core"/>
</dbReference>
<evidence type="ECO:0000313" key="1">
    <source>
        <dbReference type="EMBL" id="GAA5190356.1"/>
    </source>
</evidence>
<name>A0ABP9S389_9GAMM</name>
<accession>A0ABP9S389</accession>
<evidence type="ECO:0000313" key="2">
    <source>
        <dbReference type="Proteomes" id="UP001501600"/>
    </source>
</evidence>
<dbReference type="InterPro" id="IPR048283">
    <property type="entry name" value="AdoMetDC-like"/>
</dbReference>
<dbReference type="Proteomes" id="UP001501600">
    <property type="component" value="Unassembled WGS sequence"/>
</dbReference>
<dbReference type="Pfam" id="PF01536">
    <property type="entry name" value="SAM_decarbox"/>
    <property type="match status" value="1"/>
</dbReference>